<proteinExistence type="inferred from homology"/>
<dbReference type="PROSITE" id="PS00304">
    <property type="entry name" value="SASP_1"/>
    <property type="match status" value="1"/>
</dbReference>
<dbReference type="EMBL" id="NIBG01000001">
    <property type="protein sequence ID" value="PAB61106.1"/>
    <property type="molecule type" value="Genomic_DNA"/>
</dbReference>
<evidence type="ECO:0000256" key="3">
    <source>
        <dbReference type="ARBA" id="ARBA00022969"/>
    </source>
</evidence>
<keyword evidence="6" id="KW-1185">Reference proteome</keyword>
<accession>A0A267MNJ6</accession>
<dbReference type="InterPro" id="IPR050847">
    <property type="entry name" value="SASP_DNA-binding"/>
</dbReference>
<dbReference type="InterPro" id="IPR038300">
    <property type="entry name" value="SASP_sf_alpha/beta"/>
</dbReference>
<dbReference type="AlphaFoldDB" id="A0A267MNJ6"/>
<protein>
    <submittedName>
        <fullName evidence="5">Spore protein</fullName>
    </submittedName>
</protein>
<evidence type="ECO:0000313" key="5">
    <source>
        <dbReference type="EMBL" id="PAB61106.1"/>
    </source>
</evidence>
<evidence type="ECO:0000256" key="2">
    <source>
        <dbReference type="ARBA" id="ARBA00005442"/>
    </source>
</evidence>
<comment type="function">
    <text evidence="1">SASP are bound to spore DNA. They are double-stranded DNA-binding proteins that cause DNA to change to an a-like conformation. They protect the DNA backbone from chemical and enzymatic cleavage and are thus involved in dormant spore's high resistance to UV light.</text>
</comment>
<evidence type="ECO:0000256" key="1">
    <source>
        <dbReference type="ARBA" id="ARBA00003863"/>
    </source>
</evidence>
<evidence type="ECO:0000256" key="4">
    <source>
        <dbReference type="ARBA" id="ARBA00023125"/>
    </source>
</evidence>
<dbReference type="PANTHER" id="PTHR36107:SF1">
    <property type="entry name" value="SMALL, ACID-SOLUBLE SPORE PROTEIN A"/>
    <property type="match status" value="1"/>
</dbReference>
<sequence>MVKGPIDQNAIKALSQMKYEIANELGITNDPSNNKGTLSSGSNVFFGGYVGGQMTRKLVEMAEKQLINKK</sequence>
<dbReference type="GO" id="GO:0030435">
    <property type="term" value="P:sporulation resulting in formation of a cellular spore"/>
    <property type="evidence" value="ECO:0007669"/>
    <property type="project" value="UniProtKB-KW"/>
</dbReference>
<organism evidence="5 6">
    <name type="scientific">Anaeromicrobium sediminis</name>
    <dbReference type="NCBI Taxonomy" id="1478221"/>
    <lineage>
        <taxon>Bacteria</taxon>
        <taxon>Bacillati</taxon>
        <taxon>Bacillota</taxon>
        <taxon>Clostridia</taxon>
        <taxon>Peptostreptococcales</taxon>
        <taxon>Thermotaleaceae</taxon>
        <taxon>Anaeromicrobium</taxon>
    </lineage>
</organism>
<keyword evidence="3" id="KW-0749">Sporulation</keyword>
<comment type="caution">
    <text evidence="5">The sequence shown here is derived from an EMBL/GenBank/DDBJ whole genome shotgun (WGS) entry which is preliminary data.</text>
</comment>
<dbReference type="InterPro" id="IPR018126">
    <property type="entry name" value="SASP_alpha/beta-type_CS"/>
</dbReference>
<reference evidence="5 6" key="1">
    <citation type="submission" date="2017-06" db="EMBL/GenBank/DDBJ databases">
        <title>Draft genome sequence of anaerobic fermentative bacterium Anaeromicrobium sediminis DY2726D isolated from West Pacific Ocean sediments.</title>
        <authorList>
            <person name="Zeng X."/>
        </authorList>
    </citation>
    <scope>NUCLEOTIDE SEQUENCE [LARGE SCALE GENOMIC DNA]</scope>
    <source>
        <strain evidence="5 6">DY2726D</strain>
    </source>
</reference>
<dbReference type="Proteomes" id="UP000216024">
    <property type="component" value="Unassembled WGS sequence"/>
</dbReference>
<comment type="similarity">
    <text evidence="2">Belongs to the alpha/beta-type SASP family.</text>
</comment>
<dbReference type="InterPro" id="IPR001448">
    <property type="entry name" value="SASP_alpha/beta-type"/>
</dbReference>
<dbReference type="Gene3D" id="6.10.10.80">
    <property type="entry name" value="Small, acid-soluble spore protein, alpha/beta type-like"/>
    <property type="match status" value="1"/>
</dbReference>
<gene>
    <name evidence="5" type="ORF">CCE28_01370</name>
</gene>
<dbReference type="Pfam" id="PF00269">
    <property type="entry name" value="SASP"/>
    <property type="match status" value="1"/>
</dbReference>
<dbReference type="GO" id="GO:0003690">
    <property type="term" value="F:double-stranded DNA binding"/>
    <property type="evidence" value="ECO:0007669"/>
    <property type="project" value="InterPro"/>
</dbReference>
<evidence type="ECO:0000313" key="6">
    <source>
        <dbReference type="Proteomes" id="UP000216024"/>
    </source>
</evidence>
<dbReference type="PANTHER" id="PTHR36107">
    <property type="entry name" value="SMALL, ACID-SOLUBLE SPORE PROTEIN A"/>
    <property type="match status" value="1"/>
</dbReference>
<name>A0A267MNJ6_9FIRM</name>
<keyword evidence="4" id="KW-0238">DNA-binding</keyword>
<dbReference type="RefSeq" id="WP_095130208.1">
    <property type="nucleotide sequence ID" value="NZ_NIBG01000001.1"/>
</dbReference>
<dbReference type="GO" id="GO:0006265">
    <property type="term" value="P:DNA topological change"/>
    <property type="evidence" value="ECO:0007669"/>
    <property type="project" value="InterPro"/>
</dbReference>
<dbReference type="OrthoDB" id="1683773at2"/>